<organism evidence="6 7">
    <name type="scientific">Thalassotalea insulae</name>
    <dbReference type="NCBI Taxonomy" id="2056778"/>
    <lineage>
        <taxon>Bacteria</taxon>
        <taxon>Pseudomonadati</taxon>
        <taxon>Pseudomonadota</taxon>
        <taxon>Gammaproteobacteria</taxon>
        <taxon>Alteromonadales</taxon>
        <taxon>Colwelliaceae</taxon>
        <taxon>Thalassotalea</taxon>
    </lineage>
</organism>
<sequence>MRTLTAYLTAGLLLLTSGLAFAHSEHDKARFVSPDGKDIGNCDNVLRPCKTIGYAALRANKGDKVLVAGGSYKIENTEELFYLQSNLVPIKGGFNKFDHYQNQSPDINVSTLVGVPPEFATELEQRGFNVITDAKALAKDPALAEKLAAYSHLSQAQQNTPCNNGFAGGFSCNNVNLLSHMPLSSFSIDAKAGSDIWGHVDLNTGKEYAIIGLDSGTSVVDVSNPSNPVEVGAIAGHNVIWRDIKVYQFFDPELNLWQSYAYVTLDGSNATSTDNVTIIDLNNLPHSISLVEKNTTVYKAHNIYISNVDHTLNIANSDAAPLLHLIGTDRKSGQYQNYALSNPRTITKLTDNYSNSLSTGSRPYTHDGASMMITDQRKDSDCVNADTFCSVFIDFNETEMLLWDITNSSQVTSLGKGTYSNPQYVHSGWSTEDNQYVFVHDELDEARLGLNTTLRVFDVNNLRQPTLTGTWTGPTNAIDHNGFVRGNRYYMSNYERGLTILDITDPVDPEQVGFFDTFTVSNNASFNGAWGVYPFLPSGNILVSDINSGLYILEDNTLASEQGTIYFNSSDLDVLPGEKVNVPIRRSNASNDATSVSVNYELLSGSALSGVDYESTSGELTWDENINGIQSININVEQLNEDGKAKTFFVRLFDPQNGATLSSPSYLTIKIDGNAENSSVSFIQETIKTSENQETFEIAAARNGNTNKDISVNYTLIAETALSGEDFIAQSGSISWLTGDNENKTITVQLINDETKEPIESLSIVFSEPNNTQIGAIGEMTVTIADDDSNEAPAVILNENFQANTGQSVTLTAQATDPENDEMTYLWEQTSGVSVNLSNSDSLSASFTAPGSAGELTFKFTATDFRGASSSSEITVTLVAAPEPTPTPTKSKSSGGGGSTYWLTYCCLLVLSMRYISLGRK</sequence>
<name>A0ABQ6GTD0_9GAMM</name>
<keyword evidence="7" id="KW-1185">Reference proteome</keyword>
<feature type="signal peptide" evidence="4">
    <location>
        <begin position="1"/>
        <end position="22"/>
    </location>
</feature>
<dbReference type="SUPFAM" id="SSF51126">
    <property type="entry name" value="Pectin lyase-like"/>
    <property type="match status" value="1"/>
</dbReference>
<dbReference type="EMBL" id="BSST01000001">
    <property type="protein sequence ID" value="GLX77710.1"/>
    <property type="molecule type" value="Genomic_DNA"/>
</dbReference>
<evidence type="ECO:0000256" key="1">
    <source>
        <dbReference type="ARBA" id="ARBA00022729"/>
    </source>
</evidence>
<dbReference type="PANTHER" id="PTHR38787">
    <property type="entry name" value="REGULATORY P DOMAIN-CONTAINING PROTEIN"/>
    <property type="match status" value="1"/>
</dbReference>
<dbReference type="Pfam" id="PF03160">
    <property type="entry name" value="Calx-beta"/>
    <property type="match status" value="2"/>
</dbReference>
<evidence type="ECO:0000256" key="4">
    <source>
        <dbReference type="SAM" id="SignalP"/>
    </source>
</evidence>
<dbReference type="SUPFAM" id="SSF141072">
    <property type="entry name" value="CalX-like"/>
    <property type="match status" value="2"/>
</dbReference>
<dbReference type="InterPro" id="IPR013783">
    <property type="entry name" value="Ig-like_fold"/>
</dbReference>
<feature type="domain" description="Calx-beta" evidence="5">
    <location>
        <begin position="548"/>
        <end position="653"/>
    </location>
</feature>
<dbReference type="SMART" id="SM00237">
    <property type="entry name" value="Calx_beta"/>
    <property type="match status" value="2"/>
</dbReference>
<feature type="chain" id="PRO_5047521514" description="Calx-beta domain-containing protein" evidence="4">
    <location>
        <begin position="23"/>
        <end position="921"/>
    </location>
</feature>
<accession>A0ABQ6GTD0</accession>
<dbReference type="NCBIfam" id="TIGR04312">
    <property type="entry name" value="choice_anch_B"/>
    <property type="match status" value="1"/>
</dbReference>
<dbReference type="Gene3D" id="2.60.40.2030">
    <property type="match status" value="2"/>
</dbReference>
<dbReference type="RefSeq" id="WP_284243602.1">
    <property type="nucleotide sequence ID" value="NZ_BSST01000001.1"/>
</dbReference>
<proteinExistence type="predicted"/>
<evidence type="ECO:0000256" key="2">
    <source>
        <dbReference type="ARBA" id="ARBA00022737"/>
    </source>
</evidence>
<dbReference type="InterPro" id="IPR038081">
    <property type="entry name" value="CalX-like_sf"/>
</dbReference>
<dbReference type="PANTHER" id="PTHR38787:SF3">
    <property type="entry name" value="REGULATORY P DOMAIN-CONTAINING PROTEIN"/>
    <property type="match status" value="1"/>
</dbReference>
<comment type="caution">
    <text evidence="6">The sequence shown here is derived from an EMBL/GenBank/DDBJ whole genome shotgun (WGS) entry which is preliminary data.</text>
</comment>
<dbReference type="InterPro" id="IPR011050">
    <property type="entry name" value="Pectin_lyase_fold/virulence"/>
</dbReference>
<evidence type="ECO:0000256" key="3">
    <source>
        <dbReference type="ARBA" id="ARBA00022837"/>
    </source>
</evidence>
<dbReference type="Proteomes" id="UP001157186">
    <property type="component" value="Unassembled WGS sequence"/>
</dbReference>
<evidence type="ECO:0000259" key="5">
    <source>
        <dbReference type="SMART" id="SM00237"/>
    </source>
</evidence>
<dbReference type="InterPro" id="IPR003644">
    <property type="entry name" value="Calx_beta"/>
</dbReference>
<dbReference type="InterPro" id="IPR027589">
    <property type="entry name" value="Choice_anch_B"/>
</dbReference>
<keyword evidence="1 4" id="KW-0732">Signal</keyword>
<dbReference type="Pfam" id="PF08309">
    <property type="entry name" value="LVIVD"/>
    <property type="match status" value="2"/>
</dbReference>
<gene>
    <name evidence="6" type="ORF">tinsulaeT_10500</name>
</gene>
<evidence type="ECO:0000313" key="7">
    <source>
        <dbReference type="Proteomes" id="UP001157186"/>
    </source>
</evidence>
<dbReference type="Pfam" id="PF22352">
    <property type="entry name" value="K319L-like_PKD"/>
    <property type="match status" value="1"/>
</dbReference>
<keyword evidence="3" id="KW-0106">Calcium</keyword>
<evidence type="ECO:0000313" key="6">
    <source>
        <dbReference type="EMBL" id="GLX77710.1"/>
    </source>
</evidence>
<protein>
    <recommendedName>
        <fullName evidence="5">Calx-beta domain-containing protein</fullName>
    </recommendedName>
</protein>
<dbReference type="InterPro" id="IPR013211">
    <property type="entry name" value="LVIVD"/>
</dbReference>
<dbReference type="Gene3D" id="2.60.40.10">
    <property type="entry name" value="Immunoglobulins"/>
    <property type="match status" value="1"/>
</dbReference>
<keyword evidence="2" id="KW-0677">Repeat</keyword>
<reference evidence="6 7" key="1">
    <citation type="submission" date="2023-03" db="EMBL/GenBank/DDBJ databases">
        <title>Draft genome sequence of Thalassotalea insulae KCTC 62186T.</title>
        <authorList>
            <person name="Sawabe T."/>
        </authorList>
    </citation>
    <scope>NUCLEOTIDE SEQUENCE [LARGE SCALE GENOMIC DNA]</scope>
    <source>
        <strain evidence="6 7">KCTC 62186</strain>
    </source>
</reference>
<feature type="domain" description="Calx-beta" evidence="5">
    <location>
        <begin position="667"/>
        <end position="767"/>
    </location>
</feature>